<name>A0A9P4HFP8_9PLEO</name>
<dbReference type="OrthoDB" id="3679522at2759"/>
<dbReference type="EMBL" id="ML978166">
    <property type="protein sequence ID" value="KAF2033409.1"/>
    <property type="molecule type" value="Genomic_DNA"/>
</dbReference>
<dbReference type="Proteomes" id="UP000799777">
    <property type="component" value="Unassembled WGS sequence"/>
</dbReference>
<evidence type="ECO:0000313" key="4">
    <source>
        <dbReference type="Proteomes" id="UP000799777"/>
    </source>
</evidence>
<feature type="region of interest" description="Disordered" evidence="1">
    <location>
        <begin position="131"/>
        <end position="153"/>
    </location>
</feature>
<keyword evidence="4" id="KW-1185">Reference proteome</keyword>
<feature type="signal peptide" evidence="2">
    <location>
        <begin position="1"/>
        <end position="20"/>
    </location>
</feature>
<reference evidence="3" key="1">
    <citation type="journal article" date="2020" name="Stud. Mycol.">
        <title>101 Dothideomycetes genomes: a test case for predicting lifestyles and emergence of pathogens.</title>
        <authorList>
            <person name="Haridas S."/>
            <person name="Albert R."/>
            <person name="Binder M."/>
            <person name="Bloem J."/>
            <person name="Labutti K."/>
            <person name="Salamov A."/>
            <person name="Andreopoulos B."/>
            <person name="Baker S."/>
            <person name="Barry K."/>
            <person name="Bills G."/>
            <person name="Bluhm B."/>
            <person name="Cannon C."/>
            <person name="Castanera R."/>
            <person name="Culley D."/>
            <person name="Daum C."/>
            <person name="Ezra D."/>
            <person name="Gonzalez J."/>
            <person name="Henrissat B."/>
            <person name="Kuo A."/>
            <person name="Liang C."/>
            <person name="Lipzen A."/>
            <person name="Lutzoni F."/>
            <person name="Magnuson J."/>
            <person name="Mondo S."/>
            <person name="Nolan M."/>
            <person name="Ohm R."/>
            <person name="Pangilinan J."/>
            <person name="Park H.-J."/>
            <person name="Ramirez L."/>
            <person name="Alfaro M."/>
            <person name="Sun H."/>
            <person name="Tritt A."/>
            <person name="Yoshinaga Y."/>
            <person name="Zwiers L.-H."/>
            <person name="Turgeon B."/>
            <person name="Goodwin S."/>
            <person name="Spatafora J."/>
            <person name="Crous P."/>
            <person name="Grigoriev I."/>
        </authorList>
    </citation>
    <scope>NUCLEOTIDE SEQUENCE</scope>
    <source>
        <strain evidence="3">CBS 110217</strain>
    </source>
</reference>
<organism evidence="3 4">
    <name type="scientific">Setomelanomma holmii</name>
    <dbReference type="NCBI Taxonomy" id="210430"/>
    <lineage>
        <taxon>Eukaryota</taxon>
        <taxon>Fungi</taxon>
        <taxon>Dikarya</taxon>
        <taxon>Ascomycota</taxon>
        <taxon>Pezizomycotina</taxon>
        <taxon>Dothideomycetes</taxon>
        <taxon>Pleosporomycetidae</taxon>
        <taxon>Pleosporales</taxon>
        <taxon>Pleosporineae</taxon>
        <taxon>Phaeosphaeriaceae</taxon>
        <taxon>Setomelanomma</taxon>
    </lineage>
</organism>
<proteinExistence type="predicted"/>
<dbReference type="AlphaFoldDB" id="A0A9P4HFP8"/>
<comment type="caution">
    <text evidence="3">The sequence shown here is derived from an EMBL/GenBank/DDBJ whole genome shotgun (WGS) entry which is preliminary data.</text>
</comment>
<sequence length="153" mass="16339">MSLKQVVVFFCALFISVAVALPEPHQGMVDNAHARDVGVVYGQKNFKGAQKFVFEIKDDPTACQPLNGVSVMSIQICKSDIQCNFYTGTNCEASATNFAVAVPCGDAPDVSTPNGNKFNRYRCGRAGKVGQANQTVKTTPHSSPSDSSAIMDN</sequence>
<feature type="chain" id="PRO_5040335290" evidence="2">
    <location>
        <begin position="21"/>
        <end position="153"/>
    </location>
</feature>
<accession>A0A9P4HFP8</accession>
<evidence type="ECO:0000256" key="2">
    <source>
        <dbReference type="SAM" id="SignalP"/>
    </source>
</evidence>
<evidence type="ECO:0000256" key="1">
    <source>
        <dbReference type="SAM" id="MobiDB-lite"/>
    </source>
</evidence>
<gene>
    <name evidence="3" type="ORF">EK21DRAFT_108877</name>
</gene>
<evidence type="ECO:0000313" key="3">
    <source>
        <dbReference type="EMBL" id="KAF2033409.1"/>
    </source>
</evidence>
<protein>
    <submittedName>
        <fullName evidence="3">Uncharacterized protein</fullName>
    </submittedName>
</protein>
<keyword evidence="2" id="KW-0732">Signal</keyword>